<dbReference type="EMBL" id="FJUX01000020">
    <property type="protein sequence ID" value="CZS95013.1"/>
    <property type="molecule type" value="Genomic_DNA"/>
</dbReference>
<dbReference type="Proteomes" id="UP000178912">
    <property type="component" value="Unassembled WGS sequence"/>
</dbReference>
<evidence type="ECO:0000313" key="2">
    <source>
        <dbReference type="Proteomes" id="UP000178912"/>
    </source>
</evidence>
<accession>A0A1E1KAE8</accession>
<name>A0A1E1KAE8_9HELO</name>
<gene>
    <name evidence="1" type="ORF">RAG0_04815</name>
</gene>
<dbReference type="AlphaFoldDB" id="A0A1E1KAE8"/>
<protein>
    <submittedName>
        <fullName evidence="1">Uncharacterized protein</fullName>
    </submittedName>
</protein>
<keyword evidence="2" id="KW-1185">Reference proteome</keyword>
<proteinExistence type="predicted"/>
<reference evidence="2" key="1">
    <citation type="submission" date="2016-03" db="EMBL/GenBank/DDBJ databases">
        <authorList>
            <person name="Guldener U."/>
        </authorList>
    </citation>
    <scope>NUCLEOTIDE SEQUENCE [LARGE SCALE GENOMIC DNA]</scope>
    <source>
        <strain evidence="2">04CH-RAC-A.6.1</strain>
    </source>
</reference>
<sequence>MDQSTENSAWLEKLPWTEEGVYEVYLQLFSAKAKLAISVTVRSTEYTERNASRSSLYQTVKGEFNARRDHKGKEVRERNRDRRLFLEAGYRKLYRPSEARRLSRRPSAKSPDDR</sequence>
<organism evidence="1 2">
    <name type="scientific">Rhynchosporium agropyri</name>
    <dbReference type="NCBI Taxonomy" id="914238"/>
    <lineage>
        <taxon>Eukaryota</taxon>
        <taxon>Fungi</taxon>
        <taxon>Dikarya</taxon>
        <taxon>Ascomycota</taxon>
        <taxon>Pezizomycotina</taxon>
        <taxon>Leotiomycetes</taxon>
        <taxon>Helotiales</taxon>
        <taxon>Ploettnerulaceae</taxon>
        <taxon>Rhynchosporium</taxon>
    </lineage>
</organism>
<evidence type="ECO:0000313" key="1">
    <source>
        <dbReference type="EMBL" id="CZS95013.1"/>
    </source>
</evidence>